<dbReference type="Pfam" id="PF03401">
    <property type="entry name" value="TctC"/>
    <property type="match status" value="1"/>
</dbReference>
<accession>A0ABP8HJE0</accession>
<feature type="signal peptide" evidence="2">
    <location>
        <begin position="1"/>
        <end position="30"/>
    </location>
</feature>
<dbReference type="RefSeq" id="WP_345251625.1">
    <property type="nucleotide sequence ID" value="NZ_BAABFO010000025.1"/>
</dbReference>
<comment type="similarity">
    <text evidence="1">Belongs to the UPF0065 (bug) family.</text>
</comment>
<dbReference type="InterPro" id="IPR005064">
    <property type="entry name" value="BUG"/>
</dbReference>
<dbReference type="PIRSF" id="PIRSF017082">
    <property type="entry name" value="YflP"/>
    <property type="match status" value="1"/>
</dbReference>
<organism evidence="3 4">
    <name type="scientific">Pigmentiphaga soli</name>
    <dbReference type="NCBI Taxonomy" id="1007095"/>
    <lineage>
        <taxon>Bacteria</taxon>
        <taxon>Pseudomonadati</taxon>
        <taxon>Pseudomonadota</taxon>
        <taxon>Betaproteobacteria</taxon>
        <taxon>Burkholderiales</taxon>
        <taxon>Alcaligenaceae</taxon>
        <taxon>Pigmentiphaga</taxon>
    </lineage>
</organism>
<proteinExistence type="inferred from homology"/>
<keyword evidence="4" id="KW-1185">Reference proteome</keyword>
<dbReference type="PANTHER" id="PTHR42928">
    <property type="entry name" value="TRICARBOXYLATE-BINDING PROTEIN"/>
    <property type="match status" value="1"/>
</dbReference>
<gene>
    <name evidence="3" type="ORF">GCM10023144_39590</name>
</gene>
<dbReference type="PANTHER" id="PTHR42928:SF5">
    <property type="entry name" value="BLR1237 PROTEIN"/>
    <property type="match status" value="1"/>
</dbReference>
<protein>
    <submittedName>
        <fullName evidence="3">Tripartite tricarboxylate transporter substrate binding protein</fullName>
    </submittedName>
</protein>
<evidence type="ECO:0000313" key="4">
    <source>
        <dbReference type="Proteomes" id="UP001501671"/>
    </source>
</evidence>
<sequence>MFTGQWRRRSKWVRGAVVAWAALHAAAAGAQNPASYPSRPIRIVIGFAAGGGTDVVLRAIASKMSGILKTPVVVDNKPGANGNLAAEAVLKAPADGYTLLYNTSSIVLNASLYPKLDFDPLKDFAPITATVNSPLVLVVRPTLPDRSIQDLIARAKARPDELTYGSAGIGNITHLANVLFQNTVGMRSRHIAYKSEAFAMTDVAGGHVDFYFGTAPGVAPMVKEKRLHALAVASRRRLQTLPDVPTFEESGIPGIVLGSWSGIVAPAGTPAPIVDRLNAVIRQALADPALSATLASQSAEILGSSPAEYGAYLREEMERWGKIIRAEGIKAE</sequence>
<evidence type="ECO:0000313" key="3">
    <source>
        <dbReference type="EMBL" id="GAA4340197.1"/>
    </source>
</evidence>
<dbReference type="InterPro" id="IPR042100">
    <property type="entry name" value="Bug_dom1"/>
</dbReference>
<dbReference type="Gene3D" id="3.40.190.150">
    <property type="entry name" value="Bordetella uptake gene, domain 1"/>
    <property type="match status" value="1"/>
</dbReference>
<dbReference type="Proteomes" id="UP001501671">
    <property type="component" value="Unassembled WGS sequence"/>
</dbReference>
<comment type="caution">
    <text evidence="3">The sequence shown here is derived from an EMBL/GenBank/DDBJ whole genome shotgun (WGS) entry which is preliminary data.</text>
</comment>
<dbReference type="EMBL" id="BAABFO010000025">
    <property type="protein sequence ID" value="GAA4340197.1"/>
    <property type="molecule type" value="Genomic_DNA"/>
</dbReference>
<name>A0ABP8HJE0_9BURK</name>
<keyword evidence="2" id="KW-0732">Signal</keyword>
<feature type="chain" id="PRO_5045631520" evidence="2">
    <location>
        <begin position="31"/>
        <end position="332"/>
    </location>
</feature>
<dbReference type="CDD" id="cd13578">
    <property type="entry name" value="PBP2_Bug27"/>
    <property type="match status" value="1"/>
</dbReference>
<reference evidence="4" key="1">
    <citation type="journal article" date="2019" name="Int. J. Syst. Evol. Microbiol.">
        <title>The Global Catalogue of Microorganisms (GCM) 10K type strain sequencing project: providing services to taxonomists for standard genome sequencing and annotation.</title>
        <authorList>
            <consortium name="The Broad Institute Genomics Platform"/>
            <consortium name="The Broad Institute Genome Sequencing Center for Infectious Disease"/>
            <person name="Wu L."/>
            <person name="Ma J."/>
        </authorList>
    </citation>
    <scope>NUCLEOTIDE SEQUENCE [LARGE SCALE GENOMIC DNA]</scope>
    <source>
        <strain evidence="4">JCM 17666</strain>
    </source>
</reference>
<evidence type="ECO:0000256" key="1">
    <source>
        <dbReference type="ARBA" id="ARBA00006987"/>
    </source>
</evidence>
<dbReference type="Gene3D" id="3.40.190.10">
    <property type="entry name" value="Periplasmic binding protein-like II"/>
    <property type="match status" value="1"/>
</dbReference>
<evidence type="ECO:0000256" key="2">
    <source>
        <dbReference type="SAM" id="SignalP"/>
    </source>
</evidence>
<dbReference type="SUPFAM" id="SSF53850">
    <property type="entry name" value="Periplasmic binding protein-like II"/>
    <property type="match status" value="1"/>
</dbReference>